<evidence type="ECO:0000256" key="2">
    <source>
        <dbReference type="ARBA" id="ARBA00022692"/>
    </source>
</evidence>
<dbReference type="GO" id="GO:0005385">
    <property type="term" value="F:zinc ion transmembrane transporter activity"/>
    <property type="evidence" value="ECO:0007669"/>
    <property type="project" value="TreeGrafter"/>
</dbReference>
<dbReference type="RefSeq" id="WP_011478776.1">
    <property type="nucleotide sequence ID" value="NC_007947.1"/>
</dbReference>
<feature type="transmembrane region" description="Helical" evidence="6">
    <location>
        <begin position="21"/>
        <end position="40"/>
    </location>
</feature>
<keyword evidence="3" id="KW-0813">Transport</keyword>
<dbReference type="eggNOG" id="COG1230">
    <property type="taxonomic scope" value="Bacteria"/>
</dbReference>
<keyword evidence="9" id="KW-1185">Reference proteome</keyword>
<keyword evidence="2 6" id="KW-0812">Transmembrane</keyword>
<dbReference type="Gene3D" id="1.20.1510.10">
    <property type="entry name" value="Cation efflux protein transmembrane domain"/>
    <property type="match status" value="1"/>
</dbReference>
<keyword evidence="3" id="KW-0864">Zinc transport</keyword>
<dbReference type="HOGENOM" id="CLU_013430_8_1_4"/>
<proteinExistence type="predicted"/>
<dbReference type="AlphaFoldDB" id="Q1H4A8"/>
<reference evidence="8 9" key="1">
    <citation type="submission" date="2006-03" db="EMBL/GenBank/DDBJ databases">
        <title>Complete sequence of Methylobacillus flagellatus KT.</title>
        <authorList>
            <consortium name="US DOE Joint Genome Institute"/>
            <person name="Copeland A."/>
            <person name="Lucas S."/>
            <person name="Lapidus A."/>
            <person name="Barry K."/>
            <person name="Detter J.C."/>
            <person name="Glavina del Rio T."/>
            <person name="Hammon N."/>
            <person name="Israni S."/>
            <person name="Dalin E."/>
            <person name="Tice H."/>
            <person name="Pitluck S."/>
            <person name="Brettin T."/>
            <person name="Bruce D."/>
            <person name="Han C."/>
            <person name="Tapia R."/>
            <person name="Saunders E."/>
            <person name="Gilna P."/>
            <person name="Schmutz J."/>
            <person name="Larimer F."/>
            <person name="Land M."/>
            <person name="Kyrpides N."/>
            <person name="Anderson I."/>
            <person name="Richardson P."/>
        </authorList>
    </citation>
    <scope>NUCLEOTIDE SEQUENCE [LARGE SCALE GENOMIC DNA]</scope>
    <source>
        <strain evidence="9">KT / ATCC 51484 / DSM 6875</strain>
    </source>
</reference>
<dbReference type="OrthoDB" id="9799649at2"/>
<dbReference type="InterPro" id="IPR050681">
    <property type="entry name" value="CDF/SLC30A"/>
</dbReference>
<organism evidence="8 9">
    <name type="scientific">Methylobacillus flagellatus (strain ATCC 51484 / DSM 6875 / VKM B-1610 / KT)</name>
    <dbReference type="NCBI Taxonomy" id="265072"/>
    <lineage>
        <taxon>Bacteria</taxon>
        <taxon>Pseudomonadati</taxon>
        <taxon>Pseudomonadota</taxon>
        <taxon>Betaproteobacteria</taxon>
        <taxon>Nitrosomonadales</taxon>
        <taxon>Methylophilaceae</taxon>
        <taxon>Methylobacillus</taxon>
    </lineage>
</organism>
<dbReference type="KEGG" id="mfa:Mfla_0409"/>
<feature type="transmembrane region" description="Helical" evidence="6">
    <location>
        <begin position="172"/>
        <end position="190"/>
    </location>
</feature>
<evidence type="ECO:0000313" key="8">
    <source>
        <dbReference type="EMBL" id="ABE48679.1"/>
    </source>
</evidence>
<feature type="domain" description="Cation efflux protein transmembrane" evidence="7">
    <location>
        <begin position="21"/>
        <end position="193"/>
    </location>
</feature>
<protein>
    <submittedName>
        <fullName evidence="8">Cation efflux protein</fullName>
    </submittedName>
</protein>
<feature type="transmembrane region" description="Helical" evidence="6">
    <location>
        <begin position="149"/>
        <end position="166"/>
    </location>
</feature>
<sequence>MSDCGCEFEAKNNAELKVLRILLGINAAMFVVEFVAGLAAHSTGLLADSLDMFADASVYAISLYAVGREISFKARAARVSGVLQILLGLSVLVEVGRRFIFGSEPESGLMLGIGALALSANIVCLALLAKHRDGEVHMRASWIFSANDVIANLGVILSGILVAITSSRVPDLVIGLLIAAVVVRGGLTILREARAAGADHGGRT</sequence>
<keyword evidence="3" id="KW-0406">Ion transport</keyword>
<name>Q1H4A8_METFK</name>
<evidence type="ECO:0000256" key="6">
    <source>
        <dbReference type="SAM" id="Phobius"/>
    </source>
</evidence>
<dbReference type="InterPro" id="IPR058533">
    <property type="entry name" value="Cation_efflux_TM"/>
</dbReference>
<dbReference type="SUPFAM" id="SSF161111">
    <property type="entry name" value="Cation efflux protein transmembrane domain-like"/>
    <property type="match status" value="1"/>
</dbReference>
<evidence type="ECO:0000256" key="4">
    <source>
        <dbReference type="ARBA" id="ARBA00022989"/>
    </source>
</evidence>
<keyword evidence="4 6" id="KW-1133">Transmembrane helix</keyword>
<dbReference type="InterPro" id="IPR027469">
    <property type="entry name" value="Cation_efflux_TMD_sf"/>
</dbReference>
<keyword evidence="3" id="KW-0862">Zinc</keyword>
<dbReference type="STRING" id="265072.Mfla_0409"/>
<feature type="transmembrane region" description="Helical" evidence="6">
    <location>
        <begin position="107"/>
        <end position="128"/>
    </location>
</feature>
<keyword evidence="5 6" id="KW-0472">Membrane</keyword>
<evidence type="ECO:0000256" key="1">
    <source>
        <dbReference type="ARBA" id="ARBA00004141"/>
    </source>
</evidence>
<dbReference type="GO" id="GO:0005886">
    <property type="term" value="C:plasma membrane"/>
    <property type="evidence" value="ECO:0007669"/>
    <property type="project" value="TreeGrafter"/>
</dbReference>
<evidence type="ECO:0000256" key="5">
    <source>
        <dbReference type="ARBA" id="ARBA00023136"/>
    </source>
</evidence>
<dbReference type="PANTHER" id="PTHR11562:SF17">
    <property type="entry name" value="RE54080P-RELATED"/>
    <property type="match status" value="1"/>
</dbReference>
<evidence type="ECO:0000256" key="3">
    <source>
        <dbReference type="ARBA" id="ARBA00022906"/>
    </source>
</evidence>
<feature type="transmembrane region" description="Helical" evidence="6">
    <location>
        <begin position="82"/>
        <end position="101"/>
    </location>
</feature>
<evidence type="ECO:0000259" key="7">
    <source>
        <dbReference type="Pfam" id="PF01545"/>
    </source>
</evidence>
<dbReference type="PANTHER" id="PTHR11562">
    <property type="entry name" value="CATION EFFLUX PROTEIN/ ZINC TRANSPORTER"/>
    <property type="match status" value="1"/>
</dbReference>
<dbReference type="EMBL" id="CP000284">
    <property type="protein sequence ID" value="ABE48679.1"/>
    <property type="molecule type" value="Genomic_DNA"/>
</dbReference>
<gene>
    <name evidence="8" type="ordered locus">Mfla_0409</name>
</gene>
<dbReference type="Pfam" id="PF01545">
    <property type="entry name" value="Cation_efflux"/>
    <property type="match status" value="1"/>
</dbReference>
<accession>Q1H4A8</accession>
<dbReference type="Proteomes" id="UP000002440">
    <property type="component" value="Chromosome"/>
</dbReference>
<feature type="transmembrane region" description="Helical" evidence="6">
    <location>
        <begin position="52"/>
        <end position="70"/>
    </location>
</feature>
<comment type="subcellular location">
    <subcellularLocation>
        <location evidence="1">Membrane</location>
        <topology evidence="1">Multi-pass membrane protein</topology>
    </subcellularLocation>
</comment>
<evidence type="ECO:0000313" key="9">
    <source>
        <dbReference type="Proteomes" id="UP000002440"/>
    </source>
</evidence>